<feature type="domain" description="C2H2-type" evidence="6">
    <location>
        <begin position="1597"/>
        <end position="1621"/>
    </location>
</feature>
<proteinExistence type="predicted"/>
<feature type="compositionally biased region" description="Basic and acidic residues" evidence="5">
    <location>
        <begin position="330"/>
        <end position="340"/>
    </location>
</feature>
<feature type="compositionally biased region" description="Polar residues" evidence="5">
    <location>
        <begin position="842"/>
        <end position="854"/>
    </location>
</feature>
<dbReference type="EMBL" id="OU895878">
    <property type="protein sequence ID" value="CAG9802122.1"/>
    <property type="molecule type" value="Genomic_DNA"/>
</dbReference>
<keyword evidence="8" id="KW-1185">Reference proteome</keyword>
<dbReference type="GO" id="GO:0010468">
    <property type="term" value="P:regulation of gene expression"/>
    <property type="evidence" value="ECO:0007669"/>
    <property type="project" value="TreeGrafter"/>
</dbReference>
<accession>A0A9N9RTB6</accession>
<keyword evidence="4" id="KW-0862">Zinc</keyword>
<reference evidence="7" key="1">
    <citation type="submission" date="2022-01" db="EMBL/GenBank/DDBJ databases">
        <authorList>
            <person name="King R."/>
        </authorList>
    </citation>
    <scope>NUCLEOTIDE SEQUENCE</scope>
</reference>
<feature type="region of interest" description="Disordered" evidence="5">
    <location>
        <begin position="1491"/>
        <end position="1512"/>
    </location>
</feature>
<keyword evidence="1" id="KW-0479">Metal-binding</keyword>
<dbReference type="Proteomes" id="UP001153620">
    <property type="component" value="Chromosome 2"/>
</dbReference>
<dbReference type="OrthoDB" id="4737882at2759"/>
<evidence type="ECO:0000313" key="8">
    <source>
        <dbReference type="Proteomes" id="UP001153620"/>
    </source>
</evidence>
<protein>
    <recommendedName>
        <fullName evidence="6">C2H2-type domain-containing protein</fullName>
    </recommendedName>
</protein>
<sequence length="1837" mass="209033">MSEFAMTVESLRRHLPFLDKIIAHMRGAPFVKQFENMKNVIDCGKKLSPEQVQKIEAAISNLQKKINDSNSCSSSGSAKKNNKNKSNEMEVICLSSDDETTSNYLPYHKEHEVVEIKTKQQNLTNGTKQIPNNRVQEIVLKPERPDVEIITTIIQTNNITPDTDSQKIALKPERSDVETIIREVKLTTDHNGNSQHDNSYRTDHTAVKIKEEEPESDIDDWKTVYSGSSGQSAIKTFPDSNVTQNHSEDDEILRPASVKRKRRKISSSSEVSDIEKSKDKRKRRRIMQNSESSDDEMKSQKTSSTSSSRSKRNKSNSSSESEFYSAESAKSSEKSVKSKLSNEKLMNSLEGFREAIIVLSTNKQTTETSAIINLVKNSIPDLELTKLIMFLRQCCERGLLSLDKKGLSRNRSNERVLEDFVRLTLNPPDEKEQTSSDESSDSSESESMLDFSDDQDYQCYLNKKDNSLRRSKTAKKLRLKQRRRELDILREDIDKSFIKPSLLTLKPREHKKVDYNIDNKSSTSDDSDAFVNSIPKDKSESPKKKKRRGRRRISDSSSSKGNQNKNNESDESEIGFKETLKAKKLEDLDSDRTTPDNLVGKPMEILKNENSEDNRSTPDIDLENDPRVVSFESNKNTLSDEDIDTECSSGETISPKIVLLPSDEDEHENNPVYHFITAEKITGCKVIINKLHIIHKPKPKPYKVHFVNGVWKINNENSTKQPEVSNLETNCQTVDVIKPIIVPVNVETATIDQPKLDRPEVKNKENENIEAKTPILNIKTSNKEKEDKADLKNMQTELDDNLFYDPILSESDEDFIDMKSNEKVTDNDLKTGTKDQDEKQAGSFSNEMSTDPLNIMTNSITEEKFKIQEACMYDPISSESEDDALYIDTQAQTKDTEEENTNKANSNNESRQDNNQHPVTKIEKIDNNPIQNKTTYTNGEEFITIEDSEEIVPESNIQERESPVGPRMPVTKIEKIDNNPAQNKTTNTNVEEFITIEDSEEIVQENNIQEKASQVTPRMPVTPAKNQDSTLKEMLNKNSNTLMNAAKQLSTPNKETVLQQTPQKNTTQHRVSPNNIKRKCSPMSKLLTANERKVLNLSYISCRGGYQFRCLNNCKYYNLREDAFKYHILSRHVMDKWAGFCNLCGKSFSKQIRPLIDEYDHMIKYHIKPEHEQRLSTKENTDLVDDDKNDDNHSHDSDCVVISQPLESTSDVPKPINDPKKEPEVAPNVQTNKNPSDKPIEQKNSQDGVKSSNQPEMPQNEVKQILRIKSLPGDKLSGRTNESSTSLHPIQVLDPEMTFEQLTELERARKTLENAVISEKQPSVPTSSSNYINPSMTPLPKGCIPQTTPEQEADLQAVIEENISRYDQVQQPVIRRAPIVPPFRPNKPVNFRASIAPTMLPNSIILHTTTNALVTYTLSSGSFRGVNAINNVRMARPLPNQNDQTSPLFVNQQAFVPNTIRRTLPNQSYQVRPTAAIAPSSKNSFNDIESGNPSNALISNSSEAQNSNTYGSKATIRPNYGRLVQRPPIHVPAPETINAIQNQIPSTSQCVVQGNVATMCSIVCKTRSMRPWLDIEDLKVKSVIEKCFDTNYMSKLYKCMLITCSFATDHSNDFRDHLTLHQKAVKNPKNSIFCCSYCTYNTQSVNDLVLHITRKYSQCKFYCSRCFYRTCSQYSAVQHTLIHKNVGTTKIYNIQSIQPTMEDQEFEKINLRELPILRCIGCPQLFHTYYQFKLHLRQCYTNSRVNCNKCNKNDSISNLEQHQTNCYGVYTYNCCYCLFGTQNIDLLSEHVVHVHMEKIPFYIERCDTSHLLTPLLKKAACVKKFAGSKLKFTFNKL</sequence>
<feature type="compositionally biased region" description="Basic and acidic residues" evidence="5">
    <location>
        <begin position="198"/>
        <end position="211"/>
    </location>
</feature>
<feature type="region of interest" description="Disordered" evidence="5">
    <location>
        <begin position="819"/>
        <end position="854"/>
    </location>
</feature>
<feature type="domain" description="C2H2-type" evidence="6">
    <location>
        <begin position="1108"/>
        <end position="1132"/>
    </location>
</feature>
<keyword evidence="2" id="KW-0677">Repeat</keyword>
<feature type="region of interest" description="Disordered" evidence="5">
    <location>
        <begin position="66"/>
        <end position="85"/>
    </location>
</feature>
<feature type="compositionally biased region" description="Low complexity" evidence="5">
    <location>
        <begin position="555"/>
        <end position="566"/>
    </location>
</feature>
<reference evidence="7" key="2">
    <citation type="submission" date="2022-10" db="EMBL/GenBank/DDBJ databases">
        <authorList>
            <consortium name="ENA_rothamsted_submissions"/>
            <consortium name="culmorum"/>
            <person name="King R."/>
        </authorList>
    </citation>
    <scope>NUCLEOTIDE SEQUENCE</scope>
</reference>
<evidence type="ECO:0000256" key="5">
    <source>
        <dbReference type="SAM" id="MobiDB-lite"/>
    </source>
</evidence>
<feature type="region of interest" description="Disordered" evidence="5">
    <location>
        <begin position="419"/>
        <end position="450"/>
    </location>
</feature>
<feature type="compositionally biased region" description="Basic and acidic residues" evidence="5">
    <location>
        <begin position="574"/>
        <end position="594"/>
    </location>
</feature>
<evidence type="ECO:0000256" key="1">
    <source>
        <dbReference type="ARBA" id="ARBA00022723"/>
    </source>
</evidence>
<feature type="compositionally biased region" description="Polar residues" evidence="5">
    <location>
        <begin position="1242"/>
        <end position="1257"/>
    </location>
</feature>
<feature type="domain" description="C2H2-type" evidence="6">
    <location>
        <begin position="1633"/>
        <end position="1653"/>
    </location>
</feature>
<dbReference type="InterPro" id="IPR050688">
    <property type="entry name" value="Zinc_finger/UBP_domain"/>
</dbReference>
<evidence type="ECO:0000259" key="6">
    <source>
        <dbReference type="SMART" id="SM00355"/>
    </source>
</evidence>
<feature type="region of interest" description="Disordered" evidence="5">
    <location>
        <begin position="187"/>
        <end position="340"/>
    </location>
</feature>
<feature type="compositionally biased region" description="Polar residues" evidence="5">
    <location>
        <begin position="225"/>
        <end position="245"/>
    </location>
</feature>
<evidence type="ECO:0000313" key="7">
    <source>
        <dbReference type="EMBL" id="CAG9802122.1"/>
    </source>
</evidence>
<dbReference type="SMART" id="SM00355">
    <property type="entry name" value="ZnF_C2H2"/>
    <property type="match status" value="6"/>
</dbReference>
<feature type="compositionally biased region" description="Basic and acidic residues" evidence="5">
    <location>
        <begin position="819"/>
        <end position="840"/>
    </location>
</feature>
<feature type="region of interest" description="Disordered" evidence="5">
    <location>
        <begin position="516"/>
        <end position="623"/>
    </location>
</feature>
<feature type="region of interest" description="Disordered" evidence="5">
    <location>
        <begin position="892"/>
        <end position="937"/>
    </location>
</feature>
<feature type="compositionally biased region" description="Polar residues" evidence="5">
    <location>
        <begin position="928"/>
        <end position="937"/>
    </location>
</feature>
<evidence type="ECO:0000256" key="4">
    <source>
        <dbReference type="ARBA" id="ARBA00022833"/>
    </source>
</evidence>
<evidence type="ECO:0000256" key="3">
    <source>
        <dbReference type="ARBA" id="ARBA00022771"/>
    </source>
</evidence>
<gene>
    <name evidence="7" type="ORF">CHIRRI_LOCUS5037</name>
</gene>
<name>A0A9N9RTB6_9DIPT</name>
<feature type="domain" description="C2H2-type" evidence="6">
    <location>
        <begin position="1661"/>
        <end position="1683"/>
    </location>
</feature>
<feature type="compositionally biased region" description="Low complexity" evidence="5">
    <location>
        <begin position="68"/>
        <end position="79"/>
    </location>
</feature>
<dbReference type="PANTHER" id="PTHR24403:SF67">
    <property type="entry name" value="FI01116P-RELATED"/>
    <property type="match status" value="1"/>
</dbReference>
<dbReference type="GO" id="GO:0005634">
    <property type="term" value="C:nucleus"/>
    <property type="evidence" value="ECO:0007669"/>
    <property type="project" value="TreeGrafter"/>
</dbReference>
<dbReference type="PANTHER" id="PTHR24403">
    <property type="entry name" value="ZINC FINGER PROTEIN"/>
    <property type="match status" value="1"/>
</dbReference>
<feature type="region of interest" description="Disordered" evidence="5">
    <location>
        <begin position="1170"/>
        <end position="1261"/>
    </location>
</feature>
<feature type="compositionally biased region" description="Basic and acidic residues" evidence="5">
    <location>
        <begin position="604"/>
        <end position="618"/>
    </location>
</feature>
<feature type="domain" description="C2H2-type" evidence="6">
    <location>
        <begin position="1772"/>
        <end position="1795"/>
    </location>
</feature>
<dbReference type="InterPro" id="IPR013087">
    <property type="entry name" value="Znf_C2H2_type"/>
</dbReference>
<feature type="domain" description="C2H2-type" evidence="6">
    <location>
        <begin position="1717"/>
        <end position="1737"/>
    </location>
</feature>
<dbReference type="GO" id="GO:0008270">
    <property type="term" value="F:zinc ion binding"/>
    <property type="evidence" value="ECO:0007669"/>
    <property type="project" value="UniProtKB-KW"/>
</dbReference>
<keyword evidence="3" id="KW-0863">Zinc-finger</keyword>
<organism evidence="7 8">
    <name type="scientific">Chironomus riparius</name>
    <dbReference type="NCBI Taxonomy" id="315576"/>
    <lineage>
        <taxon>Eukaryota</taxon>
        <taxon>Metazoa</taxon>
        <taxon>Ecdysozoa</taxon>
        <taxon>Arthropoda</taxon>
        <taxon>Hexapoda</taxon>
        <taxon>Insecta</taxon>
        <taxon>Pterygota</taxon>
        <taxon>Neoptera</taxon>
        <taxon>Endopterygota</taxon>
        <taxon>Diptera</taxon>
        <taxon>Nematocera</taxon>
        <taxon>Chironomoidea</taxon>
        <taxon>Chironomidae</taxon>
        <taxon>Chironominae</taxon>
        <taxon>Chironomus</taxon>
    </lineage>
</organism>
<feature type="compositionally biased region" description="Basic and acidic residues" evidence="5">
    <location>
        <begin position="1170"/>
        <end position="1181"/>
    </location>
</feature>
<feature type="compositionally biased region" description="Basic and acidic residues" evidence="5">
    <location>
        <begin position="910"/>
        <end position="926"/>
    </location>
</feature>
<feature type="compositionally biased region" description="Low complexity" evidence="5">
    <location>
        <begin position="315"/>
        <end position="329"/>
    </location>
</feature>
<evidence type="ECO:0000256" key="2">
    <source>
        <dbReference type="ARBA" id="ARBA00022737"/>
    </source>
</evidence>